<reference evidence="2" key="2">
    <citation type="submission" date="2025-08" db="UniProtKB">
        <authorList>
            <consortium name="Ensembl"/>
        </authorList>
    </citation>
    <scope>IDENTIFICATION</scope>
    <source>
        <strain evidence="2">Thorbecke</strain>
    </source>
</reference>
<feature type="region of interest" description="Disordered" evidence="1">
    <location>
        <begin position="71"/>
        <end position="90"/>
    </location>
</feature>
<dbReference type="Bgee" id="ENSOCUG00000036618">
    <property type="expression patterns" value="Expressed in liver and 10 other cell types or tissues"/>
</dbReference>
<reference evidence="2 3" key="1">
    <citation type="journal article" date="2011" name="Nature">
        <title>A high-resolution map of human evolutionary constraint using 29 mammals.</title>
        <authorList>
            <person name="Lindblad-Toh K."/>
            <person name="Garber M."/>
            <person name="Zuk O."/>
            <person name="Lin M.F."/>
            <person name="Parker B.J."/>
            <person name="Washietl S."/>
            <person name="Kheradpour P."/>
            <person name="Ernst J."/>
            <person name="Jordan G."/>
            <person name="Mauceli E."/>
            <person name="Ward L.D."/>
            <person name="Lowe C.B."/>
            <person name="Holloway A.K."/>
            <person name="Clamp M."/>
            <person name="Gnerre S."/>
            <person name="Alfoldi J."/>
            <person name="Beal K."/>
            <person name="Chang J."/>
            <person name="Clawson H."/>
            <person name="Cuff J."/>
            <person name="Di Palma F."/>
            <person name="Fitzgerald S."/>
            <person name="Flicek P."/>
            <person name="Guttman M."/>
            <person name="Hubisz M.J."/>
            <person name="Jaffe D.B."/>
            <person name="Jungreis I."/>
            <person name="Kent W.J."/>
            <person name="Kostka D."/>
            <person name="Lara M."/>
            <person name="Martins A.L."/>
            <person name="Massingham T."/>
            <person name="Moltke I."/>
            <person name="Raney B.J."/>
            <person name="Rasmussen M.D."/>
            <person name="Robinson J."/>
            <person name="Stark A."/>
            <person name="Vilella A.J."/>
            <person name="Wen J."/>
            <person name="Xie X."/>
            <person name="Zody M.C."/>
            <person name="Baldwin J."/>
            <person name="Bloom T."/>
            <person name="Chin C.W."/>
            <person name="Heiman D."/>
            <person name="Nicol R."/>
            <person name="Nusbaum C."/>
            <person name="Young S."/>
            <person name="Wilkinson J."/>
            <person name="Worley K.C."/>
            <person name="Kovar C.L."/>
            <person name="Muzny D.M."/>
            <person name="Gibbs R.A."/>
            <person name="Cree A."/>
            <person name="Dihn H.H."/>
            <person name="Fowler G."/>
            <person name="Jhangiani S."/>
            <person name="Joshi V."/>
            <person name="Lee S."/>
            <person name="Lewis L.R."/>
            <person name="Nazareth L.V."/>
            <person name="Okwuonu G."/>
            <person name="Santibanez J."/>
            <person name="Warren W.C."/>
            <person name="Mardis E.R."/>
            <person name="Weinstock G.M."/>
            <person name="Wilson R.K."/>
            <person name="Delehaunty K."/>
            <person name="Dooling D."/>
            <person name="Fronik C."/>
            <person name="Fulton L."/>
            <person name="Fulton B."/>
            <person name="Graves T."/>
            <person name="Minx P."/>
            <person name="Sodergren E."/>
            <person name="Birney E."/>
            <person name="Margulies E.H."/>
            <person name="Herrero J."/>
            <person name="Green E.D."/>
            <person name="Haussler D."/>
            <person name="Siepel A."/>
            <person name="Goldman N."/>
            <person name="Pollard K.S."/>
            <person name="Pedersen J.S."/>
            <person name="Lander E.S."/>
            <person name="Kellis M."/>
        </authorList>
    </citation>
    <scope>NUCLEOTIDE SEQUENCE [LARGE SCALE GENOMIC DNA]</scope>
    <source>
        <strain evidence="2 3">Thorbecke inbred</strain>
    </source>
</reference>
<dbReference type="EMBL" id="AAGW02060198">
    <property type="status" value="NOT_ANNOTATED_CDS"/>
    <property type="molecule type" value="Genomic_DNA"/>
</dbReference>
<keyword evidence="3" id="KW-1185">Reference proteome</keyword>
<reference evidence="2" key="3">
    <citation type="submission" date="2025-09" db="UniProtKB">
        <authorList>
            <consortium name="Ensembl"/>
        </authorList>
    </citation>
    <scope>IDENTIFICATION</scope>
    <source>
        <strain evidence="2">Thorbecke</strain>
    </source>
</reference>
<protein>
    <submittedName>
        <fullName evidence="2">Uncharacterized protein</fullName>
    </submittedName>
</protein>
<proteinExistence type="predicted"/>
<name>A0A5F9DL10_RABIT</name>
<sequence>INLNRVYQTSVLVVYCHLTTFSGLNRSETTTEDCSIRKGHRSQLLHFQSSSLLWLGNKESRDLSLKWAEKKKKKIKKKKRYSKLSPRPRP</sequence>
<dbReference type="AlphaFoldDB" id="A0A5F9DL10"/>
<accession>A0A5F9DL10</accession>
<evidence type="ECO:0000256" key="1">
    <source>
        <dbReference type="SAM" id="MobiDB-lite"/>
    </source>
</evidence>
<evidence type="ECO:0000313" key="2">
    <source>
        <dbReference type="Ensembl" id="ENSOCUP00000046810.1"/>
    </source>
</evidence>
<evidence type="ECO:0000313" key="3">
    <source>
        <dbReference type="Proteomes" id="UP000001811"/>
    </source>
</evidence>
<organism evidence="2 3">
    <name type="scientific">Oryctolagus cuniculus</name>
    <name type="common">Rabbit</name>
    <dbReference type="NCBI Taxonomy" id="9986"/>
    <lineage>
        <taxon>Eukaryota</taxon>
        <taxon>Metazoa</taxon>
        <taxon>Chordata</taxon>
        <taxon>Craniata</taxon>
        <taxon>Vertebrata</taxon>
        <taxon>Euteleostomi</taxon>
        <taxon>Mammalia</taxon>
        <taxon>Eutheria</taxon>
        <taxon>Euarchontoglires</taxon>
        <taxon>Glires</taxon>
        <taxon>Lagomorpha</taxon>
        <taxon>Leporidae</taxon>
        <taxon>Oryctolagus</taxon>
    </lineage>
</organism>
<dbReference type="Ensembl" id="ENSOCUT00000052649.1">
    <property type="protein sequence ID" value="ENSOCUP00000046810.1"/>
    <property type="gene ID" value="ENSOCUG00000036618.1"/>
</dbReference>
<dbReference type="Proteomes" id="UP000001811">
    <property type="component" value="Chromosome 4"/>
</dbReference>
<dbReference type="InParanoid" id="A0A5F9DL10"/>
<dbReference type="EMBL" id="AAGW02060197">
    <property type="status" value="NOT_ANNOTATED_CDS"/>
    <property type="molecule type" value="Genomic_DNA"/>
</dbReference>